<evidence type="ECO:0000256" key="1">
    <source>
        <dbReference type="ARBA" id="ARBA00009981"/>
    </source>
</evidence>
<dbReference type="Proteomes" id="UP000182100">
    <property type="component" value="Unassembled WGS sequence"/>
</dbReference>
<sequence length="127" mass="14236">MTTVGLSRSLTGLAVRGLPTRAFGVKCYVVAPRATVVGMSVQPEITQRDLRNRPREIMDAIQDGQSFTVTRDGHPIGQLVPLRRRRRFVSRQEFTAMSRTAPDIDLDAFRADQDATSDPYLDDPYAR</sequence>
<comment type="similarity">
    <text evidence="1">Belongs to the phD/YefM antitoxin family.</text>
</comment>
<dbReference type="InterPro" id="IPR036165">
    <property type="entry name" value="YefM-like_sf"/>
</dbReference>
<keyword evidence="3" id="KW-1185">Reference proteome</keyword>
<dbReference type="EMBL" id="FMZK01000004">
    <property type="protein sequence ID" value="SDC96905.1"/>
    <property type="molecule type" value="Genomic_DNA"/>
</dbReference>
<dbReference type="AlphaFoldDB" id="A0A1G6QYN2"/>
<protein>
    <submittedName>
        <fullName evidence="2">Prevent-host-death family protein</fullName>
    </submittedName>
</protein>
<evidence type="ECO:0000313" key="3">
    <source>
        <dbReference type="Proteomes" id="UP000182100"/>
    </source>
</evidence>
<proteinExistence type="inferred from homology"/>
<evidence type="ECO:0000313" key="2">
    <source>
        <dbReference type="EMBL" id="SDC96905.1"/>
    </source>
</evidence>
<dbReference type="NCBIfam" id="TIGR01552">
    <property type="entry name" value="phd_fam"/>
    <property type="match status" value="1"/>
</dbReference>
<organism evidence="2 3">
    <name type="scientific">Streptomyces prasinopilosus</name>
    <dbReference type="NCBI Taxonomy" id="67344"/>
    <lineage>
        <taxon>Bacteria</taxon>
        <taxon>Bacillati</taxon>
        <taxon>Actinomycetota</taxon>
        <taxon>Actinomycetes</taxon>
        <taxon>Kitasatosporales</taxon>
        <taxon>Streptomycetaceae</taxon>
        <taxon>Streptomyces</taxon>
    </lineage>
</organism>
<name>A0A1G6QYN2_9ACTN</name>
<dbReference type="STRING" id="67344.SAMN05216505_104293"/>
<gene>
    <name evidence="2" type="ORF">SAMN05216505_104293</name>
</gene>
<accession>A0A1G6QYN2</accession>
<dbReference type="SUPFAM" id="SSF143120">
    <property type="entry name" value="YefM-like"/>
    <property type="match status" value="1"/>
</dbReference>
<reference evidence="3" key="1">
    <citation type="submission" date="2016-10" db="EMBL/GenBank/DDBJ databases">
        <authorList>
            <person name="Varghese N."/>
            <person name="Submissions S."/>
        </authorList>
    </citation>
    <scope>NUCLEOTIDE SEQUENCE [LARGE SCALE GENOMIC DNA]</scope>
    <source>
        <strain evidence="3">CGMCC 4.3504</strain>
    </source>
</reference>